<dbReference type="RefSeq" id="XP_045961712.1">
    <property type="nucleotide sequence ID" value="XM_046106816.1"/>
</dbReference>
<organism evidence="1 2">
    <name type="scientific">Truncatella angustata</name>
    <dbReference type="NCBI Taxonomy" id="152316"/>
    <lineage>
        <taxon>Eukaryota</taxon>
        <taxon>Fungi</taxon>
        <taxon>Dikarya</taxon>
        <taxon>Ascomycota</taxon>
        <taxon>Pezizomycotina</taxon>
        <taxon>Sordariomycetes</taxon>
        <taxon>Xylariomycetidae</taxon>
        <taxon>Amphisphaeriales</taxon>
        <taxon>Sporocadaceae</taxon>
        <taxon>Truncatella</taxon>
    </lineage>
</organism>
<dbReference type="GeneID" id="70135707"/>
<reference evidence="1" key="1">
    <citation type="journal article" date="2021" name="Nat. Commun.">
        <title>Genetic determinants of endophytism in the Arabidopsis root mycobiome.</title>
        <authorList>
            <person name="Mesny F."/>
            <person name="Miyauchi S."/>
            <person name="Thiergart T."/>
            <person name="Pickel B."/>
            <person name="Atanasova L."/>
            <person name="Karlsson M."/>
            <person name="Huettel B."/>
            <person name="Barry K.W."/>
            <person name="Haridas S."/>
            <person name="Chen C."/>
            <person name="Bauer D."/>
            <person name="Andreopoulos W."/>
            <person name="Pangilinan J."/>
            <person name="LaButti K."/>
            <person name="Riley R."/>
            <person name="Lipzen A."/>
            <person name="Clum A."/>
            <person name="Drula E."/>
            <person name="Henrissat B."/>
            <person name="Kohler A."/>
            <person name="Grigoriev I.V."/>
            <person name="Martin F.M."/>
            <person name="Hacquard S."/>
        </authorList>
    </citation>
    <scope>NUCLEOTIDE SEQUENCE</scope>
    <source>
        <strain evidence="1">MPI-SDFR-AT-0073</strain>
    </source>
</reference>
<comment type="caution">
    <text evidence="1">The sequence shown here is derived from an EMBL/GenBank/DDBJ whole genome shotgun (WGS) entry which is preliminary data.</text>
</comment>
<gene>
    <name evidence="1" type="ORF">BKA67DRAFT_655747</name>
</gene>
<dbReference type="Proteomes" id="UP000758603">
    <property type="component" value="Unassembled WGS sequence"/>
</dbReference>
<dbReference type="EMBL" id="JAGPXC010000002">
    <property type="protein sequence ID" value="KAH6657478.1"/>
    <property type="molecule type" value="Genomic_DNA"/>
</dbReference>
<dbReference type="OrthoDB" id="1022638at2759"/>
<dbReference type="AlphaFoldDB" id="A0A9P8USD9"/>
<name>A0A9P8USD9_9PEZI</name>
<evidence type="ECO:0000313" key="1">
    <source>
        <dbReference type="EMBL" id="KAH6657478.1"/>
    </source>
</evidence>
<sequence>MLKAKFTCKRSSSLALKPIPKSDTVSVFVGPESREFTFSKETLSSTAPYFATRLDASGLTYLKPDAQLNTLWLEDLCPDMFELFAYWVDLHYSTRSHNSGDNISFKPFIDEACALDCREELHWDLVHVHLFAARIGLDTLQDAAMDGIQDLYLRCDWDITPGVVKEVYTECDAEDSYRLRKWIVAMTAWSQGSSLDGTMDPKMEMLFGLVPDFWDDYVAHLDKSSISRTKLQFKNPQLRLPSNNLRNEERQFGYRQCSFHTHRASAGQGRCPHTLPSLVGMSFLHDAEDVESDDSGSEFLGGLVSKALVASPRTAIFELYLDIN</sequence>
<proteinExistence type="predicted"/>
<protein>
    <recommendedName>
        <fullName evidence="3">BTB domain-containing protein</fullName>
    </recommendedName>
</protein>
<keyword evidence="2" id="KW-1185">Reference proteome</keyword>
<evidence type="ECO:0000313" key="2">
    <source>
        <dbReference type="Proteomes" id="UP000758603"/>
    </source>
</evidence>
<evidence type="ECO:0008006" key="3">
    <source>
        <dbReference type="Google" id="ProtNLM"/>
    </source>
</evidence>
<accession>A0A9P8USD9</accession>